<dbReference type="InterPro" id="IPR011010">
    <property type="entry name" value="DNA_brk_join_enz"/>
</dbReference>
<keyword evidence="5" id="KW-1185">Reference proteome</keyword>
<dbReference type="GO" id="GO:0006310">
    <property type="term" value="P:DNA recombination"/>
    <property type="evidence" value="ECO:0007669"/>
    <property type="project" value="UniProtKB-KW"/>
</dbReference>
<dbReference type="OrthoDB" id="7605377at2"/>
<feature type="region of interest" description="Disordered" evidence="2">
    <location>
        <begin position="416"/>
        <end position="436"/>
    </location>
</feature>
<dbReference type="GO" id="GO:0003677">
    <property type="term" value="F:DNA binding"/>
    <property type="evidence" value="ECO:0007669"/>
    <property type="project" value="InterPro"/>
</dbReference>
<dbReference type="Pfam" id="PF00589">
    <property type="entry name" value="Phage_integrase"/>
    <property type="match status" value="1"/>
</dbReference>
<dbReference type="CDD" id="cd00397">
    <property type="entry name" value="DNA_BRE_C"/>
    <property type="match status" value="1"/>
</dbReference>
<dbReference type="EMBL" id="CP041659">
    <property type="protein sequence ID" value="QDP20446.1"/>
    <property type="molecule type" value="Genomic_DNA"/>
</dbReference>
<organism evidence="4 5">
    <name type="scientific">Sphingomonas xanthus</name>
    <dbReference type="NCBI Taxonomy" id="2594473"/>
    <lineage>
        <taxon>Bacteria</taxon>
        <taxon>Pseudomonadati</taxon>
        <taxon>Pseudomonadota</taxon>
        <taxon>Alphaproteobacteria</taxon>
        <taxon>Sphingomonadales</taxon>
        <taxon>Sphingomonadaceae</taxon>
        <taxon>Sphingomonas</taxon>
    </lineage>
</organism>
<sequence>MLNLIEFDDVSPFNGVNVGTSAGRPAFLDGFEDSLGQLSSRLPSVHMGQMLCSAIVYGALLDPTSWDAWCESCHNYMEGQAGGHLENMAWIDTLLLDRSSPKGISTRRWYADPVTRALLKQRRFQWKHLPKLIRETQAIGRQCLSCFLEHLNPKQRSERDRVDELLEWAVCHWRLRLPPLMLSQARGELPTVALDTKRYLELLGWDARNVARASEKLIRPLGVEPDYRLSEHQAASDWYWAYKGRHLPESYAFADAKNLRRIGQKSHIQEKTVCISLLGAVAKKTGTSEARKQLIAWCQDLLEIRRAPASRRGFSLYTVEQRLVVMLQGIFEGQDVHDLSQVSRASIFRRARAVRAKTADPTKRTLLGVAARSYSDFIRRRAGKRVGGIDFIDPLSGDRENDEGLDDNSLLDAPYEAAAGDGSPTECEHNEHGAADDDLYDDFGPAGVSASLVSPDTYRAAVQYAYANSQNGELALMIMLAFRAGLRIAEILKLETSQVIEHDYLCELHLDDSRYGAMKTRHSRRVVPLDVLLNGNELKTFRRWLRPRQDLARTTGKPQLIFGPLGSRTPLQETVATKRIEQALNSDGQTKLRFAACRHSFGSYLLLQMLLPEHWSELLVPRAIRNSTCYWRQNQLQNRLLGYDNLGQATVQAVSQLMGHTGVYRTLNSYVHLLDMAVGLYVNQSANLPSVPIAVANRLNLPTTPPDVPEWPKNASRSAFRTRIYSRVADFHRPQIGEVQICVATGNATPGEWPVGAIGGDPLLPKQPRGPKASTGKDSRKSLAPKKKQGGPSKWAVVQTEHVEPVKEGSGLDGTDASPDARPLVDWRLLWSLVTKVEEDAAALASLHSIAAPKVKTWRKRYQANMAASFEAGPRPSGLTAPRGPAAEAMIQKLWERSEILGDDDKELVRTFLNGFIPNRFLSRMRMKTAESFVALLNKLGVPEDHVAIADGPDRDVIELKKNPRLMTRTSRNGATFRAPINEAAARAKNAKLAAVWFDWLLDEGTVRERFGTRHILDDFQERKDAQLAEAGNMTEQQRARREKAAIARQEGDEARRSDGGIPRYAIGKHAYRFYLNLVAIYFDLEIRPKHKERYRAPRQRGKRSAGVPA</sequence>
<keyword evidence="1" id="KW-0233">DNA recombination</keyword>
<feature type="region of interest" description="Disordered" evidence="2">
    <location>
        <begin position="754"/>
        <end position="798"/>
    </location>
</feature>
<evidence type="ECO:0000313" key="4">
    <source>
        <dbReference type="EMBL" id="QDP20446.1"/>
    </source>
</evidence>
<evidence type="ECO:0000256" key="2">
    <source>
        <dbReference type="SAM" id="MobiDB-lite"/>
    </source>
</evidence>
<name>A0A516IU43_9SPHN</name>
<protein>
    <submittedName>
        <fullName evidence="4">Site-specific integrase</fullName>
    </submittedName>
</protein>
<dbReference type="RefSeq" id="WP_147494894.1">
    <property type="nucleotide sequence ID" value="NZ_CP041659.1"/>
</dbReference>
<dbReference type="InterPro" id="IPR013762">
    <property type="entry name" value="Integrase-like_cat_sf"/>
</dbReference>
<dbReference type="KEGG" id="sxa:FMM02_11060"/>
<dbReference type="GO" id="GO:0015074">
    <property type="term" value="P:DNA integration"/>
    <property type="evidence" value="ECO:0007669"/>
    <property type="project" value="InterPro"/>
</dbReference>
<evidence type="ECO:0000313" key="5">
    <source>
        <dbReference type="Proteomes" id="UP000321857"/>
    </source>
</evidence>
<feature type="domain" description="Tyr recombinase" evidence="3">
    <location>
        <begin position="456"/>
        <end position="606"/>
    </location>
</feature>
<accession>A0A516IU43</accession>
<dbReference type="Proteomes" id="UP000321857">
    <property type="component" value="Chromosome"/>
</dbReference>
<dbReference type="Gene3D" id="1.10.443.10">
    <property type="entry name" value="Intergrase catalytic core"/>
    <property type="match status" value="1"/>
</dbReference>
<dbReference type="InterPro" id="IPR002104">
    <property type="entry name" value="Integrase_catalytic"/>
</dbReference>
<dbReference type="SUPFAM" id="SSF56349">
    <property type="entry name" value="DNA breaking-rejoining enzymes"/>
    <property type="match status" value="1"/>
</dbReference>
<gene>
    <name evidence="4" type="ORF">FMM02_11060</name>
</gene>
<reference evidence="4 5" key="1">
    <citation type="submission" date="2019-07" db="EMBL/GenBank/DDBJ databases">
        <title>Sphingomonas AE3 Genome sequencing and assembly.</title>
        <authorList>
            <person name="Kim H."/>
        </authorList>
    </citation>
    <scope>NUCLEOTIDE SEQUENCE [LARGE SCALE GENOMIC DNA]</scope>
    <source>
        <strain evidence="4 5">AE3</strain>
    </source>
</reference>
<proteinExistence type="predicted"/>
<evidence type="ECO:0000256" key="1">
    <source>
        <dbReference type="ARBA" id="ARBA00023172"/>
    </source>
</evidence>
<feature type="compositionally biased region" description="Basic and acidic residues" evidence="2">
    <location>
        <begin position="426"/>
        <end position="435"/>
    </location>
</feature>
<evidence type="ECO:0000259" key="3">
    <source>
        <dbReference type="Pfam" id="PF00589"/>
    </source>
</evidence>
<dbReference type="AlphaFoldDB" id="A0A516IU43"/>